<dbReference type="OrthoDB" id="421649at2759"/>
<keyword evidence="4" id="KW-1185">Reference proteome</keyword>
<dbReference type="InterPro" id="IPR027417">
    <property type="entry name" value="P-loop_NTPase"/>
</dbReference>
<feature type="region of interest" description="Disordered" evidence="1">
    <location>
        <begin position="958"/>
        <end position="980"/>
    </location>
</feature>
<dbReference type="EMBL" id="CAJNDS010002573">
    <property type="protein sequence ID" value="CAE7530591.1"/>
    <property type="molecule type" value="Genomic_DNA"/>
</dbReference>
<feature type="domain" description="Helicase ATP-binding" evidence="2">
    <location>
        <begin position="557"/>
        <end position="701"/>
    </location>
</feature>
<evidence type="ECO:0000313" key="3">
    <source>
        <dbReference type="EMBL" id="CAE7530591.1"/>
    </source>
</evidence>
<accession>A0A812TFC9</accession>
<dbReference type="Gene3D" id="3.40.50.300">
    <property type="entry name" value="P-loop containing nucleotide triphosphate hydrolases"/>
    <property type="match status" value="1"/>
</dbReference>
<proteinExistence type="predicted"/>
<dbReference type="PROSITE" id="PS51192">
    <property type="entry name" value="HELICASE_ATP_BIND_1"/>
    <property type="match status" value="1"/>
</dbReference>
<protein>
    <recommendedName>
        <fullName evidence="2">Helicase ATP-binding domain-containing protein</fullName>
    </recommendedName>
</protein>
<evidence type="ECO:0000256" key="1">
    <source>
        <dbReference type="SAM" id="MobiDB-lite"/>
    </source>
</evidence>
<name>A0A812TFC9_9DINO</name>
<comment type="caution">
    <text evidence="3">The sequence shown here is derived from an EMBL/GenBank/DDBJ whole genome shotgun (WGS) entry which is preliminary data.</text>
</comment>
<gene>
    <name evidence="3" type="ORF">SNAT2548_LOCUS29722</name>
</gene>
<dbReference type="AlphaFoldDB" id="A0A812TFC9"/>
<dbReference type="SMART" id="SM00487">
    <property type="entry name" value="DEXDc"/>
    <property type="match status" value="1"/>
</dbReference>
<feature type="region of interest" description="Disordered" evidence="1">
    <location>
        <begin position="1021"/>
        <end position="1048"/>
    </location>
</feature>
<dbReference type="GO" id="GO:0003676">
    <property type="term" value="F:nucleic acid binding"/>
    <property type="evidence" value="ECO:0007669"/>
    <property type="project" value="InterPro"/>
</dbReference>
<dbReference type="InterPro" id="IPR014001">
    <property type="entry name" value="Helicase_ATP-bd"/>
</dbReference>
<dbReference type="GO" id="GO:0005524">
    <property type="term" value="F:ATP binding"/>
    <property type="evidence" value="ECO:0007669"/>
    <property type="project" value="InterPro"/>
</dbReference>
<dbReference type="Pfam" id="PF00270">
    <property type="entry name" value="DEAD"/>
    <property type="match status" value="1"/>
</dbReference>
<evidence type="ECO:0000313" key="4">
    <source>
        <dbReference type="Proteomes" id="UP000604046"/>
    </source>
</evidence>
<organism evidence="3 4">
    <name type="scientific">Symbiodinium natans</name>
    <dbReference type="NCBI Taxonomy" id="878477"/>
    <lineage>
        <taxon>Eukaryota</taxon>
        <taxon>Sar</taxon>
        <taxon>Alveolata</taxon>
        <taxon>Dinophyceae</taxon>
        <taxon>Suessiales</taxon>
        <taxon>Symbiodiniaceae</taxon>
        <taxon>Symbiodinium</taxon>
    </lineage>
</organism>
<dbReference type="SUPFAM" id="SSF52540">
    <property type="entry name" value="P-loop containing nucleoside triphosphate hydrolases"/>
    <property type="match status" value="1"/>
</dbReference>
<dbReference type="InterPro" id="IPR011545">
    <property type="entry name" value="DEAD/DEAH_box_helicase_dom"/>
</dbReference>
<dbReference type="Gene3D" id="3.30.450.50">
    <property type="entry name" value="Longin domain"/>
    <property type="match status" value="1"/>
</dbReference>
<sequence>MGASLSSQAASCCCVTNRRAIFAPHHGPAPAEAGPVPAEAPTVPATPCPLDLVFTLREGPAVVASTDDISFRGHIQDKATSCYISFPGKFKSGWDALVQELHGESVACVFLCTAEDGLGKHSDDPEDPGAPCFCRRIYGLRDYLTFGYYFEVPPCTEEEMAKHRKKAAAMNAIVVRSDASVAEKDEAKRQAELNWAECNQAAAWGCAWYVAWLGRVMEAVEKKQRLKIVYFPGQVGKGKLTMEQLADADLWDGTGCGGSQKCEIATVDLMKQKYGAVWEYDEVDVTDFLHYEFQKEGVVDARRGMSWQRGVLVQVPDGKTSRWRVRCQETSEEFDTDHVRQVADTFDQLIRAIGCNVLQQVHQMAKEKEQVNEDIRRLSHLVPECGTTVPELVQSQGIQKAIDFFFDQMTPTPFFTDLYVKLRELKALEDQKQALNCAEGDAVEGVGQVALQQMLRDIINLHCPAADVGALALGRLPSGTPSMSLRLQTRDIRATHRLRDVVLSSELEAAMNAELSKNLPEHRRWQLQVVKTEFFKMYERSLLSLSELTPHQRERLQEMEAQDQDIHLSAPAGAGKTFVAVQHVLNTLQQAPEGNILYVAPCASLCFYFLRWLATRHAGHLTPEPWRSSVQQLLSRVHVLHNPFGDESSLLTPQLQNNQLVLVPNMVEMPLYSLVVVDEAHDVFRQDADSHVVDKLVGTATRKILLSDLSQSSVLVHAFPDLYQVSLTEVVRNTKRIVAGAAAFQLAGGEDLACVGSDGPPLKSFLFETPIHDAVFHHYGEHTLKAVSHVLSSFPCLNLHGRMALLVPDAAFLEKFQPHLQTALSQITNRKFRLTSFESYLSCLLPPGSDEEAVEESLLLDTVDNAKGLEHMIAVCIGLDATISGTSSDMVTRALLYQGLTRAQLMAIVVNELVVGGWLEFLGLLKFQEKQFDATSVFQEASSDAAMNVLKEVLEAHGDQSADSPVHVEASGEGPDSDKTEWCDAQMRAVPVSERETSVWDTAGNQIQAQIRQLRFDPLQPVRSASPTPADTRVDSAGPAHSVGPLSMIGPGEEHLPYLCVGRHKDRAILADIIAPDAKNLEQVREVAVKLLQASSQKLGPGQRTRLKWNNGSVCCLMDEQAKLTYLVVTSSVTYPEREAFQLLYDFRGLIERDDSNLEAAEHSLTSRFREQMQALLIQYESKA</sequence>
<reference evidence="3" key="1">
    <citation type="submission" date="2021-02" db="EMBL/GenBank/DDBJ databases">
        <authorList>
            <person name="Dougan E. K."/>
            <person name="Rhodes N."/>
            <person name="Thang M."/>
            <person name="Chan C."/>
        </authorList>
    </citation>
    <scope>NUCLEOTIDE SEQUENCE</scope>
</reference>
<evidence type="ECO:0000259" key="2">
    <source>
        <dbReference type="PROSITE" id="PS51192"/>
    </source>
</evidence>
<dbReference type="Proteomes" id="UP000604046">
    <property type="component" value="Unassembled WGS sequence"/>
</dbReference>